<dbReference type="Pfam" id="PF14052">
    <property type="entry name" value="Caps_assemb_Wzi"/>
    <property type="match status" value="1"/>
</dbReference>
<dbReference type="Gene3D" id="2.40.160.130">
    <property type="entry name" value="Capsule assembly protein Wzi"/>
    <property type="match status" value="1"/>
</dbReference>
<protein>
    <submittedName>
        <fullName evidence="1">Capsule assembly Wzi family protein</fullName>
    </submittedName>
</protein>
<gene>
    <name evidence="1" type="ORF">FJQ54_09065</name>
</gene>
<evidence type="ECO:0000313" key="1">
    <source>
        <dbReference type="EMBL" id="TPE61044.1"/>
    </source>
</evidence>
<dbReference type="InterPro" id="IPR026950">
    <property type="entry name" value="Caps_assemb_Wzi"/>
</dbReference>
<dbReference type="AlphaFoldDB" id="A0A501XL90"/>
<dbReference type="OrthoDB" id="101884at2"/>
<organism evidence="1 2">
    <name type="scientific">Sandaracinobacter neustonicus</name>
    <dbReference type="NCBI Taxonomy" id="1715348"/>
    <lineage>
        <taxon>Bacteria</taxon>
        <taxon>Pseudomonadati</taxon>
        <taxon>Pseudomonadota</taxon>
        <taxon>Alphaproteobacteria</taxon>
        <taxon>Sphingomonadales</taxon>
        <taxon>Sphingosinicellaceae</taxon>
        <taxon>Sandaracinobacter</taxon>
    </lineage>
</organism>
<dbReference type="InterPro" id="IPR038636">
    <property type="entry name" value="Wzi_sf"/>
</dbReference>
<dbReference type="Proteomes" id="UP000319897">
    <property type="component" value="Unassembled WGS sequence"/>
</dbReference>
<comment type="caution">
    <text evidence="1">The sequence shown here is derived from an EMBL/GenBank/DDBJ whole genome shotgun (WGS) entry which is preliminary data.</text>
</comment>
<keyword evidence="2" id="KW-1185">Reference proteome</keyword>
<evidence type="ECO:0000313" key="2">
    <source>
        <dbReference type="Proteomes" id="UP000319897"/>
    </source>
</evidence>
<name>A0A501XL90_9SPHN</name>
<reference evidence="1 2" key="1">
    <citation type="submission" date="2019-06" db="EMBL/GenBank/DDBJ databases">
        <authorList>
            <person name="Lee I."/>
            <person name="Jang G.I."/>
            <person name="Hwang C.Y."/>
        </authorList>
    </citation>
    <scope>NUCLEOTIDE SEQUENCE [LARGE SCALE GENOMIC DNA]</scope>
    <source>
        <strain evidence="1 2">PAMC 28131</strain>
    </source>
</reference>
<sequence>MVGRGRRPGAGAGAPQMENLMRRLLALICLLLAAPTLAAPLAAPGDARLRTDVELLRAHGYIVGPVDAWPLPWAQIDRGIERARSDPALPPHLLLAVNRVAALSDHYNQRTTYEVRASVTNDAALVRTFDRVARNQGDVSVSAAHDRGALYVQWGATWQSDGTDRQEATQHKNGFSPDPTQVVLTVGQNWAIYGGWMDNWWGAGQDGAMLFSTSARPFPRVGFRRLEPFSIDAPVLRWLGPTTFDMFVGVANEERDWDNPAMIGMRLAFQPTPWFEIGLVRGLQLCGSGRPCDARTIAKALIGFGDFDNTGTLDEPGNQLAGFDMSYKRPIGKTGQILKLHFSTVAEDADNILIEQFGRQIGAGISGPVGEKGALLDAGFEYVDSQAAKFLGRLMGGKAYPGSLYNNFIYYDGWTYGRRPVGHSLDGDARGMTVHWALTDPKNRRWNLSARHIILNLHSYEAYRISRNREEIVQVEGGVNWPTKLGDVKASARLQKNGPNTPDYDPTWVQGELSWTTRF</sequence>
<dbReference type="EMBL" id="VFSU01000024">
    <property type="protein sequence ID" value="TPE61044.1"/>
    <property type="molecule type" value="Genomic_DNA"/>
</dbReference>
<proteinExistence type="predicted"/>
<accession>A0A501XL90</accession>